<sequence>MKDFISIADFTAEQLAGLLDRAAADKKRFKAGDLPPTCQRKTLALIFEKPSLRTRVSFQCAITQLGGAAVYLTEKDIGLGKREPVADVGRVLGRLCDAVAVRTFDQAHVTALAEYCAAPVINALTDRAHPCQAMADIMTAREVFGDLAGRKIAFVGDGNNV</sequence>
<dbReference type="EMBL" id="BARS01043531">
    <property type="protein sequence ID" value="GAG40400.1"/>
    <property type="molecule type" value="Genomic_DNA"/>
</dbReference>
<dbReference type="GO" id="GO:0042450">
    <property type="term" value="P:L-arginine biosynthetic process via ornithine"/>
    <property type="evidence" value="ECO:0007669"/>
    <property type="project" value="TreeGrafter"/>
</dbReference>
<comment type="caution">
    <text evidence="3">The sequence shown here is derived from an EMBL/GenBank/DDBJ whole genome shotgun (WGS) entry which is preliminary data.</text>
</comment>
<dbReference type="InterPro" id="IPR006132">
    <property type="entry name" value="Asp/Orn_carbamoyltranf_P-bd"/>
</dbReference>
<evidence type="ECO:0000256" key="1">
    <source>
        <dbReference type="ARBA" id="ARBA00022679"/>
    </source>
</evidence>
<proteinExistence type="predicted"/>
<dbReference type="AlphaFoldDB" id="X0XBD6"/>
<dbReference type="GO" id="GO:0016597">
    <property type="term" value="F:amino acid binding"/>
    <property type="evidence" value="ECO:0007669"/>
    <property type="project" value="InterPro"/>
</dbReference>
<keyword evidence="1" id="KW-0808">Transferase</keyword>
<dbReference type="GO" id="GO:0004585">
    <property type="term" value="F:ornithine carbamoyltransferase activity"/>
    <property type="evidence" value="ECO:0007669"/>
    <property type="project" value="TreeGrafter"/>
</dbReference>
<dbReference type="InterPro" id="IPR006130">
    <property type="entry name" value="Asp/Orn_carbamoylTrfase"/>
</dbReference>
<dbReference type="PANTHER" id="PTHR45753">
    <property type="entry name" value="ORNITHINE CARBAMOYLTRANSFERASE, MITOCHONDRIAL"/>
    <property type="match status" value="1"/>
</dbReference>
<dbReference type="PANTHER" id="PTHR45753:SF3">
    <property type="entry name" value="ORNITHINE TRANSCARBAMYLASE, MITOCHONDRIAL"/>
    <property type="match status" value="1"/>
</dbReference>
<dbReference type="InterPro" id="IPR036901">
    <property type="entry name" value="Asp/Orn_carbamoylTrfase_sf"/>
</dbReference>
<dbReference type="InterPro" id="IPR002292">
    <property type="entry name" value="Orn/put_carbamltrans"/>
</dbReference>
<accession>X0XBD6</accession>
<dbReference type="PRINTS" id="PR00102">
    <property type="entry name" value="OTCASE"/>
</dbReference>
<protein>
    <recommendedName>
        <fullName evidence="2">Aspartate/ornithine carbamoyltransferase carbamoyl-P binding domain-containing protein</fullName>
    </recommendedName>
</protein>
<feature type="domain" description="Aspartate/ornithine carbamoyltransferase carbamoyl-P binding" evidence="2">
    <location>
        <begin position="2"/>
        <end position="142"/>
    </location>
</feature>
<name>X0XBD6_9ZZZZ</name>
<evidence type="ECO:0000259" key="2">
    <source>
        <dbReference type="Pfam" id="PF02729"/>
    </source>
</evidence>
<dbReference type="SUPFAM" id="SSF53671">
    <property type="entry name" value="Aspartate/ornithine carbamoyltransferase"/>
    <property type="match status" value="1"/>
</dbReference>
<dbReference type="Pfam" id="PF02729">
    <property type="entry name" value="OTCace_N"/>
    <property type="match status" value="1"/>
</dbReference>
<evidence type="ECO:0000313" key="3">
    <source>
        <dbReference type="EMBL" id="GAG40400.1"/>
    </source>
</evidence>
<dbReference type="GO" id="GO:0019240">
    <property type="term" value="P:citrulline biosynthetic process"/>
    <property type="evidence" value="ECO:0007669"/>
    <property type="project" value="TreeGrafter"/>
</dbReference>
<dbReference type="PRINTS" id="PR00100">
    <property type="entry name" value="AOTCASE"/>
</dbReference>
<organism evidence="3">
    <name type="scientific">marine sediment metagenome</name>
    <dbReference type="NCBI Taxonomy" id="412755"/>
    <lineage>
        <taxon>unclassified sequences</taxon>
        <taxon>metagenomes</taxon>
        <taxon>ecological metagenomes</taxon>
    </lineage>
</organism>
<dbReference type="Gene3D" id="3.40.50.1370">
    <property type="entry name" value="Aspartate/ornithine carbamoyltransferase"/>
    <property type="match status" value="2"/>
</dbReference>
<gene>
    <name evidence="3" type="ORF">S01H1_65895</name>
</gene>
<reference evidence="3" key="1">
    <citation type="journal article" date="2014" name="Front. Microbiol.">
        <title>High frequency of phylogenetically diverse reductive dehalogenase-homologous genes in deep subseafloor sedimentary metagenomes.</title>
        <authorList>
            <person name="Kawai M."/>
            <person name="Futagami T."/>
            <person name="Toyoda A."/>
            <person name="Takaki Y."/>
            <person name="Nishi S."/>
            <person name="Hori S."/>
            <person name="Arai W."/>
            <person name="Tsubouchi T."/>
            <person name="Morono Y."/>
            <person name="Uchiyama I."/>
            <person name="Ito T."/>
            <person name="Fujiyama A."/>
            <person name="Inagaki F."/>
            <person name="Takami H."/>
        </authorList>
    </citation>
    <scope>NUCLEOTIDE SEQUENCE</scope>
    <source>
        <strain evidence="3">Expedition CK06-06</strain>
    </source>
</reference>
<feature type="non-terminal residue" evidence="3">
    <location>
        <position position="161"/>
    </location>
</feature>